<dbReference type="PROSITE" id="PS51257">
    <property type="entry name" value="PROKAR_LIPOPROTEIN"/>
    <property type="match status" value="1"/>
</dbReference>
<dbReference type="RefSeq" id="WP_138949029.1">
    <property type="nucleotide sequence ID" value="NZ_CP040749.1"/>
</dbReference>
<keyword evidence="3" id="KW-1185">Reference proteome</keyword>
<dbReference type="Proteomes" id="UP000306229">
    <property type="component" value="Chromosome"/>
</dbReference>
<evidence type="ECO:0000313" key="2">
    <source>
        <dbReference type="EMBL" id="QCX38124.1"/>
    </source>
</evidence>
<dbReference type="OrthoDB" id="1143206at2"/>
<dbReference type="KEGG" id="fbe:FF125_06670"/>
<feature type="domain" description="DUF4369" evidence="1">
    <location>
        <begin position="26"/>
        <end position="119"/>
    </location>
</feature>
<organism evidence="2 3">
    <name type="scientific">Aureibaculum algae</name>
    <dbReference type="NCBI Taxonomy" id="2584122"/>
    <lineage>
        <taxon>Bacteria</taxon>
        <taxon>Pseudomonadati</taxon>
        <taxon>Bacteroidota</taxon>
        <taxon>Flavobacteriia</taxon>
        <taxon>Flavobacteriales</taxon>
        <taxon>Flavobacteriaceae</taxon>
        <taxon>Aureibaculum</taxon>
    </lineage>
</organism>
<dbReference type="EMBL" id="CP040749">
    <property type="protein sequence ID" value="QCX38124.1"/>
    <property type="molecule type" value="Genomic_DNA"/>
</dbReference>
<accession>A0A5B7TSF8</accession>
<evidence type="ECO:0000259" key="1">
    <source>
        <dbReference type="Pfam" id="PF14289"/>
    </source>
</evidence>
<dbReference type="InterPro" id="IPR025380">
    <property type="entry name" value="DUF4369"/>
</dbReference>
<evidence type="ECO:0000313" key="3">
    <source>
        <dbReference type="Proteomes" id="UP000306229"/>
    </source>
</evidence>
<reference evidence="2 3" key="1">
    <citation type="submission" date="2019-05" db="EMBL/GenBank/DDBJ databases">
        <title>Algicella ahnfeltiae gen. nov., sp. nov., a novel marine bacterium of the family Flavobacteriaceae isolated from a red alga.</title>
        <authorList>
            <person name="Nedashkovskaya O.I."/>
            <person name="Kukhlevskiy A.D."/>
            <person name="Kim S.-G."/>
            <person name="Zhukova N.V."/>
            <person name="Mikhailov V.V."/>
        </authorList>
    </citation>
    <scope>NUCLEOTIDE SEQUENCE [LARGE SCALE GENOMIC DNA]</scope>
    <source>
        <strain evidence="2 3">10Alg115</strain>
    </source>
</reference>
<sequence length="231" mass="26107">MKNTIVIALVTLLFVACGKKSENTMIVQGKIKDMKKGTLYLQKQNDSIFVVVDSIALDGTDTFTLSCDVESPQMYFLSLDKSPSKEIAFFGEKGTITINTRLDKFNFAAEVNGLSNQKLLNEYNEIKNKYSGKRLDLLKADFEAKRDNDTVRIDSVSNAIHRLLKSRYRYAINFAINNGDKEVAPFVALTEFSDANIVWIDSVNNSLTQEIKDSKYGKILSDFIKERKKSN</sequence>
<dbReference type="Pfam" id="PF14289">
    <property type="entry name" value="DUF4369"/>
    <property type="match status" value="1"/>
</dbReference>
<dbReference type="AlphaFoldDB" id="A0A5B7TSF8"/>
<proteinExistence type="predicted"/>
<gene>
    <name evidence="2" type="ORF">FF125_06670</name>
</gene>
<protein>
    <submittedName>
        <fullName evidence="2">DUF4369 domain-containing protein</fullName>
    </submittedName>
</protein>
<name>A0A5B7TSF8_9FLAO</name>